<accession>A0A261XWJ2</accession>
<dbReference type="InterPro" id="IPR029058">
    <property type="entry name" value="AB_hydrolase_fold"/>
</dbReference>
<evidence type="ECO:0008006" key="3">
    <source>
        <dbReference type="Google" id="ProtNLM"/>
    </source>
</evidence>
<keyword evidence="2" id="KW-1185">Reference proteome</keyword>
<dbReference type="Proteomes" id="UP000242875">
    <property type="component" value="Unassembled WGS sequence"/>
</dbReference>
<sequence length="284" mass="31052">MEKVLGGLQCVVYGADAAATDRNAKVSVVFIMHGRMGSAQGLEPFCTALTKTKAPSSEYLVLIAFDHPNHGSRLLDKKYNLTWAEGNDTHGLDMWATQYSTAADVSHLIDVVPGYLFPNFDRNPVVRWGVCGISLGGHSTYLAMIRDARLSLAIPIIAAASYTSLITSRFATAPPNANQGRDYYLPPHFLHMVTERQASTHVSRFVGKQLCVLSGGADTLVPWSCNEAFIEALRQAGMSEHGDDDGYLRVVVYDGVGHEVKQPMIDEAVKAIERWMGQGRTSHL</sequence>
<proteinExistence type="predicted"/>
<name>A0A261XWJ2_9FUNG</name>
<protein>
    <recommendedName>
        <fullName evidence="3">Peptidase S9 prolyl oligopeptidase catalytic domain-containing protein</fullName>
    </recommendedName>
</protein>
<dbReference type="PANTHER" id="PTHR47381:SF3">
    <property type="entry name" value="ALPHA_BETA-HYDROLASES SUPERFAMILY PROTEIN"/>
    <property type="match status" value="1"/>
</dbReference>
<organism evidence="1 2">
    <name type="scientific">Bifiguratus adelaidae</name>
    <dbReference type="NCBI Taxonomy" id="1938954"/>
    <lineage>
        <taxon>Eukaryota</taxon>
        <taxon>Fungi</taxon>
        <taxon>Fungi incertae sedis</taxon>
        <taxon>Mucoromycota</taxon>
        <taxon>Mucoromycotina</taxon>
        <taxon>Endogonomycetes</taxon>
        <taxon>Endogonales</taxon>
        <taxon>Endogonales incertae sedis</taxon>
        <taxon>Bifiguratus</taxon>
    </lineage>
</organism>
<evidence type="ECO:0000313" key="2">
    <source>
        <dbReference type="Proteomes" id="UP000242875"/>
    </source>
</evidence>
<dbReference type="Gene3D" id="3.40.50.1820">
    <property type="entry name" value="alpha/beta hydrolase"/>
    <property type="match status" value="1"/>
</dbReference>
<gene>
    <name evidence="1" type="ORF">BZG36_04665</name>
</gene>
<dbReference type="EMBL" id="MVBO01000128">
    <property type="protein sequence ID" value="OZJ02745.1"/>
    <property type="molecule type" value="Genomic_DNA"/>
</dbReference>
<dbReference type="PANTHER" id="PTHR47381">
    <property type="entry name" value="ALPHA/BETA-HYDROLASES SUPERFAMILY PROTEIN"/>
    <property type="match status" value="1"/>
</dbReference>
<reference evidence="1 2" key="1">
    <citation type="journal article" date="2017" name="Mycologia">
        <title>Bifiguratus adelaidae, gen. et sp. nov., a new member of Mucoromycotina in endophytic and soil-dwelling habitats.</title>
        <authorList>
            <person name="Torres-Cruz T.J."/>
            <person name="Billingsley Tobias T.L."/>
            <person name="Almatruk M."/>
            <person name="Hesse C."/>
            <person name="Kuske C.R."/>
            <person name="Desiro A."/>
            <person name="Benucci G.M."/>
            <person name="Bonito G."/>
            <person name="Stajich J.E."/>
            <person name="Dunlap C."/>
            <person name="Arnold A.E."/>
            <person name="Porras-Alfaro A."/>
        </authorList>
    </citation>
    <scope>NUCLEOTIDE SEQUENCE [LARGE SCALE GENOMIC DNA]</scope>
    <source>
        <strain evidence="1 2">AZ0501</strain>
    </source>
</reference>
<comment type="caution">
    <text evidence="1">The sequence shown here is derived from an EMBL/GenBank/DDBJ whole genome shotgun (WGS) entry which is preliminary data.</text>
</comment>
<dbReference type="OrthoDB" id="2152248at2759"/>
<dbReference type="SUPFAM" id="SSF53474">
    <property type="entry name" value="alpha/beta-Hydrolases"/>
    <property type="match status" value="1"/>
</dbReference>
<dbReference type="AlphaFoldDB" id="A0A261XWJ2"/>
<evidence type="ECO:0000313" key="1">
    <source>
        <dbReference type="EMBL" id="OZJ02745.1"/>
    </source>
</evidence>